<dbReference type="AlphaFoldDB" id="A0A432XBH6"/>
<evidence type="ECO:0000256" key="1">
    <source>
        <dbReference type="SAM" id="Phobius"/>
    </source>
</evidence>
<organism evidence="2 3">
    <name type="scientific">Pseudidiomarina aquimaris</name>
    <dbReference type="NCBI Taxonomy" id="641841"/>
    <lineage>
        <taxon>Bacteria</taxon>
        <taxon>Pseudomonadati</taxon>
        <taxon>Pseudomonadota</taxon>
        <taxon>Gammaproteobacteria</taxon>
        <taxon>Alteromonadales</taxon>
        <taxon>Idiomarinaceae</taxon>
        <taxon>Pseudidiomarina</taxon>
    </lineage>
</organism>
<evidence type="ECO:0000313" key="2">
    <source>
        <dbReference type="EMBL" id="RUO46006.1"/>
    </source>
</evidence>
<keyword evidence="3" id="KW-1185">Reference proteome</keyword>
<gene>
    <name evidence="2" type="ORF">CWE21_12765</name>
</gene>
<reference evidence="3" key="1">
    <citation type="journal article" date="2018" name="Front. Microbiol.">
        <title>Genome-Based Analysis Reveals the Taxonomy and Diversity of the Family Idiomarinaceae.</title>
        <authorList>
            <person name="Liu Y."/>
            <person name="Lai Q."/>
            <person name="Shao Z."/>
        </authorList>
    </citation>
    <scope>NUCLEOTIDE SEQUENCE [LARGE SCALE GENOMIC DNA]</scope>
    <source>
        <strain evidence="3">SW15</strain>
    </source>
</reference>
<comment type="caution">
    <text evidence="2">The sequence shown here is derived from an EMBL/GenBank/DDBJ whole genome shotgun (WGS) entry which is preliminary data.</text>
</comment>
<name>A0A432XBH6_9GAMM</name>
<keyword evidence="1" id="KW-1133">Transmembrane helix</keyword>
<sequence length="140" mass="15747">MFKFLWNVGAALFWLFVIGGAGIWLPLTLWWSGGCASEEFERMQSPGATKAVLVEVVNCGATTNWQTNIVVTELQDADERELLVSLDGHPKDLNYVIDWQSDKRVAVTDFDFNHLLSFKSTQRVGDLVEADILPRMIDAQ</sequence>
<feature type="transmembrane region" description="Helical" evidence="1">
    <location>
        <begin position="12"/>
        <end position="33"/>
    </location>
</feature>
<protein>
    <submittedName>
        <fullName evidence="2">Uncharacterized protein</fullName>
    </submittedName>
</protein>
<dbReference type="Proteomes" id="UP000286678">
    <property type="component" value="Unassembled WGS sequence"/>
</dbReference>
<keyword evidence="1" id="KW-0472">Membrane</keyword>
<dbReference type="PROSITE" id="PS51257">
    <property type="entry name" value="PROKAR_LIPOPROTEIN"/>
    <property type="match status" value="1"/>
</dbReference>
<accession>A0A432XBH6</accession>
<proteinExistence type="predicted"/>
<evidence type="ECO:0000313" key="3">
    <source>
        <dbReference type="Proteomes" id="UP000286678"/>
    </source>
</evidence>
<keyword evidence="1" id="KW-0812">Transmembrane</keyword>
<dbReference type="EMBL" id="PIPT01000011">
    <property type="protein sequence ID" value="RUO46006.1"/>
    <property type="molecule type" value="Genomic_DNA"/>
</dbReference>